<keyword evidence="9" id="KW-0963">Cytoplasm</keyword>
<dbReference type="GO" id="GO:0005737">
    <property type="term" value="C:cytoplasm"/>
    <property type="evidence" value="ECO:0007669"/>
    <property type="project" value="UniProtKB-SubCell"/>
</dbReference>
<dbReference type="GO" id="GO:0004821">
    <property type="term" value="F:histidine-tRNA ligase activity"/>
    <property type="evidence" value="ECO:0007669"/>
    <property type="project" value="UniProtKB-UniRule"/>
</dbReference>
<comment type="similarity">
    <text evidence="1 9">Belongs to the class-II aminoacyl-tRNA synthetase family.</text>
</comment>
<feature type="binding site" evidence="10">
    <location>
        <position position="280"/>
    </location>
    <ligand>
        <name>L-histidine</name>
        <dbReference type="ChEBI" id="CHEBI:57595"/>
    </ligand>
</feature>
<dbReference type="Pfam" id="PF13393">
    <property type="entry name" value="tRNA-synt_His"/>
    <property type="match status" value="1"/>
</dbReference>
<dbReference type="NCBIfam" id="TIGR00442">
    <property type="entry name" value="hisS"/>
    <property type="match status" value="1"/>
</dbReference>
<dbReference type="EMBL" id="JRPE02000001">
    <property type="protein sequence ID" value="TLD93855.1"/>
    <property type="molecule type" value="Genomic_DNA"/>
</dbReference>
<evidence type="ECO:0000256" key="1">
    <source>
        <dbReference type="ARBA" id="ARBA00008226"/>
    </source>
</evidence>
<evidence type="ECO:0000256" key="4">
    <source>
        <dbReference type="ARBA" id="ARBA00022741"/>
    </source>
</evidence>
<dbReference type="EC" id="6.1.1.21" evidence="9"/>
<dbReference type="SUPFAM" id="SSF55681">
    <property type="entry name" value="Class II aaRS and biotin synthetases"/>
    <property type="match status" value="1"/>
</dbReference>
<evidence type="ECO:0000256" key="2">
    <source>
        <dbReference type="ARBA" id="ARBA00011738"/>
    </source>
</evidence>
<keyword evidence="3 9" id="KW-0436">Ligase</keyword>
<keyword evidence="5 9" id="KW-0067">ATP-binding</keyword>
<evidence type="ECO:0000256" key="3">
    <source>
        <dbReference type="ARBA" id="ARBA00022598"/>
    </source>
</evidence>
<dbReference type="PANTHER" id="PTHR11476:SF7">
    <property type="entry name" value="HISTIDINE--TRNA LIGASE"/>
    <property type="match status" value="1"/>
</dbReference>
<dbReference type="GO" id="GO:0006427">
    <property type="term" value="P:histidyl-tRNA aminoacylation"/>
    <property type="evidence" value="ECO:0007669"/>
    <property type="project" value="UniProtKB-UniRule"/>
</dbReference>
<dbReference type="Proteomes" id="UP000029921">
    <property type="component" value="Unassembled WGS sequence"/>
</dbReference>
<evidence type="ECO:0000256" key="7">
    <source>
        <dbReference type="ARBA" id="ARBA00023146"/>
    </source>
</evidence>
<keyword evidence="4 9" id="KW-0547">Nucleotide-binding</keyword>
<gene>
    <name evidence="9" type="primary">hisS</name>
    <name evidence="12" type="ORF">LS74_000455</name>
</gene>
<dbReference type="InterPro" id="IPR045864">
    <property type="entry name" value="aa-tRNA-synth_II/BPL/LPL"/>
</dbReference>
<comment type="subunit">
    <text evidence="2 9">Homodimer.</text>
</comment>
<evidence type="ECO:0000256" key="10">
    <source>
        <dbReference type="PIRSR" id="PIRSR001549-1"/>
    </source>
</evidence>
<keyword evidence="7 9" id="KW-0030">Aminoacyl-tRNA synthetase</keyword>
<evidence type="ECO:0000256" key="9">
    <source>
        <dbReference type="HAMAP-Rule" id="MF_00127"/>
    </source>
</evidence>
<dbReference type="Gene3D" id="3.30.930.10">
    <property type="entry name" value="Bira Bifunctional Protein, Domain 2"/>
    <property type="match status" value="1"/>
</dbReference>
<feature type="domain" description="Aminoacyl-transfer RNA synthetases class-II family profile" evidence="11">
    <location>
        <begin position="26"/>
        <end position="378"/>
    </location>
</feature>
<dbReference type="InterPro" id="IPR015807">
    <property type="entry name" value="His-tRNA-ligase"/>
</dbReference>
<feature type="binding site" evidence="10">
    <location>
        <position position="111"/>
    </location>
    <ligand>
        <name>L-histidine</name>
        <dbReference type="ChEBI" id="CHEBI:57595"/>
    </ligand>
</feature>
<evidence type="ECO:0000256" key="5">
    <source>
        <dbReference type="ARBA" id="ARBA00022840"/>
    </source>
</evidence>
<dbReference type="InterPro" id="IPR004154">
    <property type="entry name" value="Anticodon-bd"/>
</dbReference>
<protein>
    <recommendedName>
        <fullName evidence="9">Histidine--tRNA ligase</fullName>
        <ecNumber evidence="9">6.1.1.21</ecNumber>
    </recommendedName>
    <alternativeName>
        <fullName evidence="9">Histidyl-tRNA synthetase</fullName>
        <shortName evidence="9">HisRS</shortName>
    </alternativeName>
</protein>
<evidence type="ECO:0000259" key="11">
    <source>
        <dbReference type="PROSITE" id="PS50862"/>
    </source>
</evidence>
<keyword evidence="6 9" id="KW-0648">Protein biosynthesis</keyword>
<dbReference type="InterPro" id="IPR006195">
    <property type="entry name" value="aa-tRNA-synth_II"/>
</dbReference>
<dbReference type="Pfam" id="PF03129">
    <property type="entry name" value="HGTP_anticodon"/>
    <property type="match status" value="1"/>
</dbReference>
<sequence length="449" mass="50743">MALITPRTLSGFKDRLPKEALAKAHLLSKVSSVFMNFGFVPIETPHLEYAEVLVKQGSEEIQKELYRFKDHGDRDVALRFDLTVPLARFVSQYKNEVDLPFKRFAIGNVFRGERAQRGRYREFTQCDFDFIGSDSISCDAEILQVIYASLVGLGIDEFTIWLNHRKILNGICEHCGIVGEQNVNATLRIIDKLDKIGKEAVSAELQKELNLSSTQADSLLEYTSIKQQGDSESFFKQISFMEEWNENTREGIKDLKALYAVLEPLQMDRDTYRVNFSIARGLGYYTGIVYETTLNALKSIGSVCSGGRYDNLTRTFSKDKMSGVGASIGIDRLLAALEELNLLDKKATSARALIVCMDCTYFGYAHFLAESFRRSKVPIEVYPEVSKLKKQFGYANAKGHEFVIVIGESEFNSKTLTLKNMTSGMQMDKLSFLKALTLIQEDEPEELKI</sequence>
<feature type="binding site" evidence="10">
    <location>
        <position position="129"/>
    </location>
    <ligand>
        <name>L-histidine</name>
        <dbReference type="ChEBI" id="CHEBI:57595"/>
    </ligand>
</feature>
<dbReference type="Gene3D" id="3.40.50.800">
    <property type="entry name" value="Anticodon-binding domain"/>
    <property type="match status" value="1"/>
</dbReference>
<dbReference type="InterPro" id="IPR041715">
    <property type="entry name" value="HisRS-like_core"/>
</dbReference>
<dbReference type="AlphaFoldDB" id="A0A4U8T321"/>
<dbReference type="GO" id="GO:0005524">
    <property type="term" value="F:ATP binding"/>
    <property type="evidence" value="ECO:0007669"/>
    <property type="project" value="UniProtKB-UniRule"/>
</dbReference>
<comment type="subcellular location">
    <subcellularLocation>
        <location evidence="9">Cytoplasm</location>
    </subcellularLocation>
</comment>
<dbReference type="PANTHER" id="PTHR11476">
    <property type="entry name" value="HISTIDYL-TRNA SYNTHETASE"/>
    <property type="match status" value="1"/>
</dbReference>
<evidence type="ECO:0000313" key="13">
    <source>
        <dbReference type="Proteomes" id="UP000029921"/>
    </source>
</evidence>
<dbReference type="PROSITE" id="PS50862">
    <property type="entry name" value="AA_TRNA_LIGASE_II"/>
    <property type="match status" value="1"/>
</dbReference>
<comment type="caution">
    <text evidence="12">The sequence shown here is derived from an EMBL/GenBank/DDBJ whole genome shotgun (WGS) entry which is preliminary data.</text>
</comment>
<feature type="binding site" evidence="10">
    <location>
        <begin position="81"/>
        <end position="83"/>
    </location>
    <ligand>
        <name>L-histidine</name>
        <dbReference type="ChEBI" id="CHEBI:57595"/>
    </ligand>
</feature>
<evidence type="ECO:0000313" key="12">
    <source>
        <dbReference type="EMBL" id="TLD93855.1"/>
    </source>
</evidence>
<dbReference type="CDD" id="cd00773">
    <property type="entry name" value="HisRS-like_core"/>
    <property type="match status" value="1"/>
</dbReference>
<dbReference type="InterPro" id="IPR004516">
    <property type="entry name" value="HisRS/HisZ"/>
</dbReference>
<name>A0A4U8T321_9HELI</name>
<dbReference type="PIRSF" id="PIRSF001549">
    <property type="entry name" value="His-tRNA_synth"/>
    <property type="match status" value="1"/>
</dbReference>
<proteinExistence type="inferred from homology"/>
<accession>A0A4U8T321</accession>
<comment type="catalytic activity">
    <reaction evidence="8 9">
        <text>tRNA(His) + L-histidine + ATP = L-histidyl-tRNA(His) + AMP + diphosphate + H(+)</text>
        <dbReference type="Rhea" id="RHEA:17313"/>
        <dbReference type="Rhea" id="RHEA-COMP:9665"/>
        <dbReference type="Rhea" id="RHEA-COMP:9689"/>
        <dbReference type="ChEBI" id="CHEBI:15378"/>
        <dbReference type="ChEBI" id="CHEBI:30616"/>
        <dbReference type="ChEBI" id="CHEBI:33019"/>
        <dbReference type="ChEBI" id="CHEBI:57595"/>
        <dbReference type="ChEBI" id="CHEBI:78442"/>
        <dbReference type="ChEBI" id="CHEBI:78527"/>
        <dbReference type="ChEBI" id="CHEBI:456215"/>
        <dbReference type="EC" id="6.1.1.21"/>
    </reaction>
</comment>
<reference evidence="12 13" key="1">
    <citation type="journal article" date="2014" name="Genome Announc.">
        <title>Draft genome sequences of eight enterohepatic helicobacter species isolated from both laboratory and wild rodents.</title>
        <authorList>
            <person name="Sheh A."/>
            <person name="Shen Z."/>
            <person name="Fox J.G."/>
        </authorList>
    </citation>
    <scope>NUCLEOTIDE SEQUENCE [LARGE SCALE GENOMIC DNA]</scope>
    <source>
        <strain evidence="12 13">MIT 96-1001</strain>
    </source>
</reference>
<dbReference type="InterPro" id="IPR036621">
    <property type="entry name" value="Anticodon-bd_dom_sf"/>
</dbReference>
<feature type="binding site" evidence="10">
    <location>
        <position position="125"/>
    </location>
    <ligand>
        <name>L-histidine</name>
        <dbReference type="ChEBI" id="CHEBI:57595"/>
    </ligand>
</feature>
<dbReference type="HAMAP" id="MF_00127">
    <property type="entry name" value="His_tRNA_synth"/>
    <property type="match status" value="1"/>
</dbReference>
<organism evidence="12 13">
    <name type="scientific">Helicobacter magdeburgensis</name>
    <dbReference type="NCBI Taxonomy" id="471858"/>
    <lineage>
        <taxon>Bacteria</taxon>
        <taxon>Pseudomonadati</taxon>
        <taxon>Campylobacterota</taxon>
        <taxon>Epsilonproteobacteria</taxon>
        <taxon>Campylobacterales</taxon>
        <taxon>Helicobacteraceae</taxon>
        <taxon>Helicobacter</taxon>
    </lineage>
</organism>
<feature type="binding site" evidence="10">
    <location>
        <begin position="284"/>
        <end position="285"/>
    </location>
    <ligand>
        <name>L-histidine</name>
        <dbReference type="ChEBI" id="CHEBI:57595"/>
    </ligand>
</feature>
<keyword evidence="13" id="KW-1185">Reference proteome</keyword>
<dbReference type="SUPFAM" id="SSF52954">
    <property type="entry name" value="Class II aaRS ABD-related"/>
    <property type="match status" value="1"/>
</dbReference>
<dbReference type="RefSeq" id="WP_138128651.1">
    <property type="nucleotide sequence ID" value="NZ_JRPE02000001.1"/>
</dbReference>
<evidence type="ECO:0000256" key="6">
    <source>
        <dbReference type="ARBA" id="ARBA00022917"/>
    </source>
</evidence>
<evidence type="ECO:0000256" key="8">
    <source>
        <dbReference type="ARBA" id="ARBA00047639"/>
    </source>
</evidence>